<reference evidence="1" key="1">
    <citation type="submission" date="2020-08" db="EMBL/GenBank/DDBJ databases">
        <title>Multicomponent nature underlies the extraordinary mechanical properties of spider dragline silk.</title>
        <authorList>
            <person name="Kono N."/>
            <person name="Nakamura H."/>
            <person name="Mori M."/>
            <person name="Yoshida Y."/>
            <person name="Ohtoshi R."/>
            <person name="Malay A.D."/>
            <person name="Moran D.A.P."/>
            <person name="Tomita M."/>
            <person name="Numata K."/>
            <person name="Arakawa K."/>
        </authorList>
    </citation>
    <scope>NUCLEOTIDE SEQUENCE</scope>
</reference>
<accession>A0A8X6QR82</accession>
<dbReference type="Proteomes" id="UP000887013">
    <property type="component" value="Unassembled WGS sequence"/>
</dbReference>
<keyword evidence="2" id="KW-1185">Reference proteome</keyword>
<sequence>MDFASFPILVGLTGKYDESINAAEDVDARTVNHILFQLCEEIRSMTYQRATGAQHQLVEICGITQKRQFCFVIPSLYLQLVASKRDRVYS</sequence>
<protein>
    <submittedName>
        <fullName evidence="1">Uncharacterized protein</fullName>
    </submittedName>
</protein>
<comment type="caution">
    <text evidence="1">The sequence shown here is derived from an EMBL/GenBank/DDBJ whole genome shotgun (WGS) entry which is preliminary data.</text>
</comment>
<dbReference type="AlphaFoldDB" id="A0A8X6QR82"/>
<evidence type="ECO:0000313" key="2">
    <source>
        <dbReference type="Proteomes" id="UP000887013"/>
    </source>
</evidence>
<proteinExistence type="predicted"/>
<dbReference type="EMBL" id="BMAW01083644">
    <property type="protein sequence ID" value="GFU35045.1"/>
    <property type="molecule type" value="Genomic_DNA"/>
</dbReference>
<organism evidence="1 2">
    <name type="scientific">Nephila pilipes</name>
    <name type="common">Giant wood spider</name>
    <name type="synonym">Nephila maculata</name>
    <dbReference type="NCBI Taxonomy" id="299642"/>
    <lineage>
        <taxon>Eukaryota</taxon>
        <taxon>Metazoa</taxon>
        <taxon>Ecdysozoa</taxon>
        <taxon>Arthropoda</taxon>
        <taxon>Chelicerata</taxon>
        <taxon>Arachnida</taxon>
        <taxon>Araneae</taxon>
        <taxon>Araneomorphae</taxon>
        <taxon>Entelegynae</taxon>
        <taxon>Araneoidea</taxon>
        <taxon>Nephilidae</taxon>
        <taxon>Nephila</taxon>
    </lineage>
</organism>
<evidence type="ECO:0000313" key="1">
    <source>
        <dbReference type="EMBL" id="GFU35045.1"/>
    </source>
</evidence>
<gene>
    <name evidence="1" type="ORF">NPIL_595821</name>
</gene>
<name>A0A8X6QR82_NEPPI</name>